<proteinExistence type="predicted"/>
<protein>
    <submittedName>
        <fullName evidence="1">Uncharacterized protein</fullName>
    </submittedName>
</protein>
<accession>A0A0V0TVP1</accession>
<reference evidence="1 2" key="1">
    <citation type="submission" date="2015-01" db="EMBL/GenBank/DDBJ databases">
        <title>Evolution of Trichinella species and genotypes.</title>
        <authorList>
            <person name="Korhonen P.K."/>
            <person name="Edoardo P."/>
            <person name="Giuseppe L.R."/>
            <person name="Gasser R.B."/>
        </authorList>
    </citation>
    <scope>NUCLEOTIDE SEQUENCE [LARGE SCALE GENOMIC DNA]</scope>
    <source>
        <strain evidence="1">ISS417</strain>
    </source>
</reference>
<dbReference type="Proteomes" id="UP000055048">
    <property type="component" value="Unassembled WGS sequence"/>
</dbReference>
<evidence type="ECO:0000313" key="2">
    <source>
        <dbReference type="Proteomes" id="UP000055048"/>
    </source>
</evidence>
<sequence>MELINKKNFQNFFYVPENQHKTGSSRLRLLETSQLGRSWNEFWPLAATGEGSSTANISSGLLRQVF</sequence>
<gene>
    <name evidence="1" type="ORF">T05_10356</name>
</gene>
<keyword evidence="2" id="KW-1185">Reference proteome</keyword>
<evidence type="ECO:0000313" key="1">
    <source>
        <dbReference type="EMBL" id="KRX43058.1"/>
    </source>
</evidence>
<comment type="caution">
    <text evidence="1">The sequence shown here is derived from an EMBL/GenBank/DDBJ whole genome shotgun (WGS) entry which is preliminary data.</text>
</comment>
<name>A0A0V0TVP1_9BILA</name>
<dbReference type="EMBL" id="JYDJ01000128">
    <property type="protein sequence ID" value="KRX43058.1"/>
    <property type="molecule type" value="Genomic_DNA"/>
</dbReference>
<dbReference type="AlphaFoldDB" id="A0A0V0TVP1"/>
<organism evidence="1 2">
    <name type="scientific">Trichinella murrelli</name>
    <dbReference type="NCBI Taxonomy" id="144512"/>
    <lineage>
        <taxon>Eukaryota</taxon>
        <taxon>Metazoa</taxon>
        <taxon>Ecdysozoa</taxon>
        <taxon>Nematoda</taxon>
        <taxon>Enoplea</taxon>
        <taxon>Dorylaimia</taxon>
        <taxon>Trichinellida</taxon>
        <taxon>Trichinellidae</taxon>
        <taxon>Trichinella</taxon>
    </lineage>
</organism>